<keyword evidence="2" id="KW-0433">Leucine-rich repeat</keyword>
<dbReference type="RefSeq" id="WP_315569981.1">
    <property type="nucleotide sequence ID" value="NZ_CP118866.1"/>
</dbReference>
<sequence>MNLRKKANLLLSTALSAALCASFTLAFYSVPVEAQVGNTGNRAAAMQDGEGTEVDGNTVIEFKDPKFKAKILDLMHNFYKLIPQDVNEITAKTAAQIQFLDLDKQGISDLSGLEYFTGLERLKLQDNQIQDLKPLQNLTHLTELWLRKNKVTDLTPLQGLTELKTLLLTDNLIEDLEPIEGLNKLQMLDLRDNQIDDLTPLKDLHNLTVLDVSDNGFGDLTALEGLSKLQYLQANDNDLLELPDFKNLTELYDLRLDNNRITDLTPLKGLAKLNYISLSNNQVSDLTPLQDLKALTGVWITNNQLADLTPLEKLPILKANNSDYTSQKISLSSDQEEVELPLKNSKDLSFSVQGGDAVGTVADGKFTLKRELPYKGAVKINFSNTGKVGQLDLEKDQYTGTITINADVKKKNNPVQPPTPQPVQPPVPNTPAEKQKTVTFMLGDASLPVTIKVETGKTVDTQLLPTAPAKAGFTFKEWNTEKDGKGKTFTKDTVVTENMTLYAIYTANTDPAQPVNSTPVATTVTGDKESQTEVTYEVQETTADEGTDTENAATTQKNSRRTVSKTGETSCAASCLQLVEIAVAVLAAITTGKRKQ</sequence>
<keyword evidence="3" id="KW-0677">Repeat</keyword>
<evidence type="ECO:0000313" key="7">
    <source>
        <dbReference type="Proteomes" id="UP001220478"/>
    </source>
</evidence>
<dbReference type="SUPFAM" id="SSF52058">
    <property type="entry name" value="L domain-like"/>
    <property type="match status" value="1"/>
</dbReference>
<keyword evidence="7" id="KW-1185">Reference proteome</keyword>
<evidence type="ECO:0000256" key="4">
    <source>
        <dbReference type="SAM" id="MobiDB-lite"/>
    </source>
</evidence>
<keyword evidence="5" id="KW-0732">Signal</keyword>
<evidence type="ECO:0000256" key="3">
    <source>
        <dbReference type="ARBA" id="ARBA00022737"/>
    </source>
</evidence>
<dbReference type="PANTHER" id="PTHR46652:SF3">
    <property type="entry name" value="LEUCINE-RICH REPEAT-CONTAINING PROTEIN 9"/>
    <property type="match status" value="1"/>
</dbReference>
<protein>
    <submittedName>
        <fullName evidence="6">Leucine-rich repeat domain-containing protein</fullName>
    </submittedName>
</protein>
<dbReference type="Pfam" id="PF12799">
    <property type="entry name" value="LRR_4"/>
    <property type="match status" value="3"/>
</dbReference>
<dbReference type="PROSITE" id="PS51450">
    <property type="entry name" value="LRR"/>
    <property type="match status" value="8"/>
</dbReference>
<dbReference type="Pfam" id="PF09479">
    <property type="entry name" value="Flg_new"/>
    <property type="match status" value="1"/>
</dbReference>
<dbReference type="InterPro" id="IPR001611">
    <property type="entry name" value="Leu-rich_rpt"/>
</dbReference>
<feature type="region of interest" description="Disordered" evidence="4">
    <location>
        <begin position="539"/>
        <end position="566"/>
    </location>
</feature>
<evidence type="ECO:0000256" key="5">
    <source>
        <dbReference type="SAM" id="SignalP"/>
    </source>
</evidence>
<dbReference type="SMART" id="SM00369">
    <property type="entry name" value="LRR_TYP"/>
    <property type="match status" value="8"/>
</dbReference>
<feature type="signal peptide" evidence="5">
    <location>
        <begin position="1"/>
        <end position="34"/>
    </location>
</feature>
<dbReference type="PANTHER" id="PTHR46652">
    <property type="entry name" value="LEUCINE-RICH REPEAT AND IQ DOMAIN-CONTAINING PROTEIN 1-RELATED"/>
    <property type="match status" value="1"/>
</dbReference>
<dbReference type="InterPro" id="IPR042229">
    <property type="entry name" value="Listeria/Bacterioides_rpt_sf"/>
</dbReference>
<feature type="compositionally biased region" description="Pro residues" evidence="4">
    <location>
        <begin position="415"/>
        <end position="429"/>
    </location>
</feature>
<dbReference type="Gene3D" id="3.80.10.10">
    <property type="entry name" value="Ribonuclease Inhibitor"/>
    <property type="match status" value="1"/>
</dbReference>
<organism evidence="6 7">
    <name type="scientific">Amygdalobacter indicium</name>
    <dbReference type="NCBI Taxonomy" id="3029272"/>
    <lineage>
        <taxon>Bacteria</taxon>
        <taxon>Bacillati</taxon>
        <taxon>Bacillota</taxon>
        <taxon>Clostridia</taxon>
        <taxon>Eubacteriales</taxon>
        <taxon>Oscillospiraceae</taxon>
        <taxon>Amygdalobacter</taxon>
    </lineage>
</organism>
<gene>
    <name evidence="6" type="ORF">PYS61_02655</name>
</gene>
<dbReference type="InterPro" id="IPR003591">
    <property type="entry name" value="Leu-rich_rpt_typical-subtyp"/>
</dbReference>
<dbReference type="Proteomes" id="UP001220478">
    <property type="component" value="Chromosome"/>
</dbReference>
<proteinExistence type="predicted"/>
<dbReference type="InterPro" id="IPR032675">
    <property type="entry name" value="LRR_dom_sf"/>
</dbReference>
<dbReference type="InterPro" id="IPR013378">
    <property type="entry name" value="InlB-like_B-rpt"/>
</dbReference>
<evidence type="ECO:0000256" key="1">
    <source>
        <dbReference type="ARBA" id="ARBA00004196"/>
    </source>
</evidence>
<feature type="region of interest" description="Disordered" evidence="4">
    <location>
        <begin position="407"/>
        <end position="429"/>
    </location>
</feature>
<dbReference type="InterPro" id="IPR025875">
    <property type="entry name" value="Leu-rich_rpt_4"/>
</dbReference>
<accession>A0ABY8C989</accession>
<dbReference type="EMBL" id="CP118868">
    <property type="protein sequence ID" value="WEG36084.1"/>
    <property type="molecule type" value="Genomic_DNA"/>
</dbReference>
<dbReference type="SMART" id="SM00365">
    <property type="entry name" value="LRR_SD22"/>
    <property type="match status" value="7"/>
</dbReference>
<comment type="subcellular location">
    <subcellularLocation>
        <location evidence="1">Cell envelope</location>
    </subcellularLocation>
</comment>
<evidence type="ECO:0000313" key="6">
    <source>
        <dbReference type="EMBL" id="WEG36084.1"/>
    </source>
</evidence>
<dbReference type="InterPro" id="IPR050836">
    <property type="entry name" value="SDS22/Internalin_LRR"/>
</dbReference>
<dbReference type="Gene3D" id="2.60.40.4270">
    <property type="entry name" value="Listeria-Bacteroides repeat domain"/>
    <property type="match status" value="1"/>
</dbReference>
<name>A0ABY8C989_9FIRM</name>
<evidence type="ECO:0000256" key="2">
    <source>
        <dbReference type="ARBA" id="ARBA00022614"/>
    </source>
</evidence>
<feature type="chain" id="PRO_5047313176" evidence="5">
    <location>
        <begin position="35"/>
        <end position="596"/>
    </location>
</feature>
<reference evidence="6 7" key="1">
    <citation type="submission" date="2023-02" db="EMBL/GenBank/DDBJ databases">
        <title>Novel Oscillospiraceae bacterial genomes.</title>
        <authorList>
            <person name="Srinivasan S."/>
            <person name="Austin M.N."/>
            <person name="Fiedler T.L."/>
            <person name="Strenk S.M."/>
            <person name="Agnew K.J."/>
            <person name="Nagana Gowda G.A."/>
            <person name="Raftery D."/>
            <person name="Beamer M.A."/>
            <person name="Achilles S.L."/>
            <person name="Wiesenfeld H.C."/>
            <person name="Fredricks D.N."/>
            <person name="Hillier S.L."/>
        </authorList>
    </citation>
    <scope>NUCLEOTIDE SEQUENCE [LARGE SCALE GENOMIC DNA]</scope>
    <source>
        <strain evidence="6 7">CHIC02 1186E3-8</strain>
    </source>
</reference>